<dbReference type="OrthoDB" id="5096448at2759"/>
<sequence>MRHTSTLVMFCLASTEFRSAMLQLLDLLAQERLFLLKILLLAVASEPCNPPDNHTGAPTIPRVAWLVAENQLCNDAQFRLSAKKPDAIILRARPWKKEMEKCSPNRIGSRGPLTLSEYTKGIAKANPQQWRGYNNAVQQKRNDPEAFNLNRVGNEEYAHELLIYAATQALILCYTGQVCNHTGLRFDFIVLEQAARMPESLSMIPMSKAPTRNPPVPTYYTTMPNQLLQEFSDNLTQHHTYFQNGCSKTNNCPEGSSSILYTLTSNYRARGSAADFVREKFYEGKTAIFNKKVTPATEGIANFIMQSCNLKSDLRTK</sequence>
<accession>A0A8H4NZU9</accession>
<proteinExistence type="predicted"/>
<evidence type="ECO:0000313" key="2">
    <source>
        <dbReference type="Proteomes" id="UP000605986"/>
    </source>
</evidence>
<dbReference type="EMBL" id="JAADJG010000026">
    <property type="protein sequence ID" value="KAF4457349.1"/>
    <property type="molecule type" value="Genomic_DNA"/>
</dbReference>
<evidence type="ECO:0000313" key="1">
    <source>
        <dbReference type="EMBL" id="KAF4457349.1"/>
    </source>
</evidence>
<gene>
    <name evidence="1" type="ORF">F53441_678</name>
</gene>
<reference evidence="1" key="1">
    <citation type="submission" date="2020-01" db="EMBL/GenBank/DDBJ databases">
        <title>Identification and distribution of gene clusters putatively required for synthesis of sphingolipid metabolism inhibitors in phylogenetically diverse species of the filamentous fungus Fusarium.</title>
        <authorList>
            <person name="Kim H.-S."/>
            <person name="Busman M."/>
            <person name="Brown D.W."/>
            <person name="Divon H."/>
            <person name="Uhlig S."/>
            <person name="Proctor R.H."/>
        </authorList>
    </citation>
    <scope>NUCLEOTIDE SEQUENCE</scope>
    <source>
        <strain evidence="1">NRRL 53441</strain>
    </source>
</reference>
<keyword evidence="2" id="KW-1185">Reference proteome</keyword>
<organism evidence="1 2">
    <name type="scientific">Fusarium austroafricanum</name>
    <dbReference type="NCBI Taxonomy" id="2364996"/>
    <lineage>
        <taxon>Eukaryota</taxon>
        <taxon>Fungi</taxon>
        <taxon>Dikarya</taxon>
        <taxon>Ascomycota</taxon>
        <taxon>Pezizomycotina</taxon>
        <taxon>Sordariomycetes</taxon>
        <taxon>Hypocreomycetidae</taxon>
        <taxon>Hypocreales</taxon>
        <taxon>Nectriaceae</taxon>
        <taxon>Fusarium</taxon>
        <taxon>Fusarium concolor species complex</taxon>
    </lineage>
</organism>
<name>A0A8H4NZU9_9HYPO</name>
<dbReference type="Proteomes" id="UP000605986">
    <property type="component" value="Unassembled WGS sequence"/>
</dbReference>
<protein>
    <submittedName>
        <fullName evidence="1">Uncharacterized protein</fullName>
    </submittedName>
</protein>
<comment type="caution">
    <text evidence="1">The sequence shown here is derived from an EMBL/GenBank/DDBJ whole genome shotgun (WGS) entry which is preliminary data.</text>
</comment>
<dbReference type="AlphaFoldDB" id="A0A8H4NZU9"/>